<evidence type="ECO:0000313" key="2">
    <source>
        <dbReference type="Proteomes" id="UP001589608"/>
    </source>
</evidence>
<dbReference type="EMBL" id="JBHMCA010000047">
    <property type="protein sequence ID" value="MFB9446429.1"/>
    <property type="molecule type" value="Genomic_DNA"/>
</dbReference>
<sequence>MPIAQAVAVVASLEVRVHTWDLTRATGGAEALDSVPVAQVHAAAEPYAAGRRP</sequence>
<name>A0ABV5MC53_9ACTN</name>
<organism evidence="1 2">
    <name type="scientific">Dactylosporangium vinaceum</name>
    <dbReference type="NCBI Taxonomy" id="53362"/>
    <lineage>
        <taxon>Bacteria</taxon>
        <taxon>Bacillati</taxon>
        <taxon>Actinomycetota</taxon>
        <taxon>Actinomycetes</taxon>
        <taxon>Micromonosporales</taxon>
        <taxon>Micromonosporaceae</taxon>
        <taxon>Dactylosporangium</taxon>
    </lineage>
</organism>
<keyword evidence="2" id="KW-1185">Reference proteome</keyword>
<accession>A0ABV5MC53</accession>
<protein>
    <recommendedName>
        <fullName evidence="3">Mycothiol-dependent maleylpyruvate isomerase metal-binding domain-containing protein</fullName>
    </recommendedName>
</protein>
<reference evidence="1 2" key="1">
    <citation type="submission" date="2024-09" db="EMBL/GenBank/DDBJ databases">
        <authorList>
            <person name="Sun Q."/>
            <person name="Mori K."/>
        </authorList>
    </citation>
    <scope>NUCLEOTIDE SEQUENCE [LARGE SCALE GENOMIC DNA]</scope>
    <source>
        <strain evidence="1 2">JCM 3307</strain>
    </source>
</reference>
<comment type="caution">
    <text evidence="1">The sequence shown here is derived from an EMBL/GenBank/DDBJ whole genome shotgun (WGS) entry which is preliminary data.</text>
</comment>
<evidence type="ECO:0000313" key="1">
    <source>
        <dbReference type="EMBL" id="MFB9446429.1"/>
    </source>
</evidence>
<gene>
    <name evidence="1" type="ORF">ACFFTR_25365</name>
</gene>
<dbReference type="RefSeq" id="WP_223092154.1">
    <property type="nucleotide sequence ID" value="NZ_CP061913.1"/>
</dbReference>
<proteinExistence type="predicted"/>
<dbReference type="Proteomes" id="UP001589608">
    <property type="component" value="Unassembled WGS sequence"/>
</dbReference>
<evidence type="ECO:0008006" key="3">
    <source>
        <dbReference type="Google" id="ProtNLM"/>
    </source>
</evidence>